<dbReference type="InterPro" id="IPR051781">
    <property type="entry name" value="Metallo-dep_Hydrolase"/>
</dbReference>
<dbReference type="InterPro" id="IPR011059">
    <property type="entry name" value="Metal-dep_hydrolase_composite"/>
</dbReference>
<evidence type="ECO:0000256" key="1">
    <source>
        <dbReference type="SAM" id="SignalP"/>
    </source>
</evidence>
<accession>A0A098S772</accession>
<evidence type="ECO:0000313" key="3">
    <source>
        <dbReference type="EMBL" id="KGE87940.1"/>
    </source>
</evidence>
<keyword evidence="4" id="KW-1185">Reference proteome</keyword>
<proteinExistence type="predicted"/>
<protein>
    <recommendedName>
        <fullName evidence="2">Amidohydrolase 3 domain-containing protein</fullName>
    </recommendedName>
</protein>
<dbReference type="Proteomes" id="UP000029736">
    <property type="component" value="Unassembled WGS sequence"/>
</dbReference>
<dbReference type="PANTHER" id="PTHR43135:SF3">
    <property type="entry name" value="ALPHA-D-RIBOSE 1-METHYLPHOSPHONATE 5-TRIPHOSPHATE DIPHOSPHATASE"/>
    <property type="match status" value="1"/>
</dbReference>
<evidence type="ECO:0000259" key="2">
    <source>
        <dbReference type="Pfam" id="PF07969"/>
    </source>
</evidence>
<evidence type="ECO:0000313" key="4">
    <source>
        <dbReference type="Proteomes" id="UP000029736"/>
    </source>
</evidence>
<dbReference type="GO" id="GO:0016810">
    <property type="term" value="F:hydrolase activity, acting on carbon-nitrogen (but not peptide) bonds"/>
    <property type="evidence" value="ECO:0007669"/>
    <property type="project" value="InterPro"/>
</dbReference>
<feature type="domain" description="Amidohydrolase 3" evidence="2">
    <location>
        <begin position="348"/>
        <end position="398"/>
    </location>
</feature>
<dbReference type="STRING" id="1524460.IX84_12520"/>
<dbReference type="InterPro" id="IPR032466">
    <property type="entry name" value="Metal_Hydrolase"/>
</dbReference>
<gene>
    <name evidence="3" type="ORF">IX84_12520</name>
</gene>
<dbReference type="Pfam" id="PF07969">
    <property type="entry name" value="Amidohydro_3"/>
    <property type="match status" value="1"/>
</dbReference>
<name>A0A098S772_9BACT</name>
<keyword evidence="1" id="KW-0732">Signal</keyword>
<feature type="chain" id="PRO_5001939950" description="Amidohydrolase 3 domain-containing protein" evidence="1">
    <location>
        <begin position="29"/>
        <end position="429"/>
    </location>
</feature>
<dbReference type="PANTHER" id="PTHR43135">
    <property type="entry name" value="ALPHA-D-RIBOSE 1-METHYLPHOSPHONATE 5-TRIPHOSPHATE DIPHOSPHATASE"/>
    <property type="match status" value="1"/>
</dbReference>
<feature type="signal peptide" evidence="1">
    <location>
        <begin position="1"/>
        <end position="28"/>
    </location>
</feature>
<comment type="caution">
    <text evidence="3">The sequence shown here is derived from an EMBL/GenBank/DDBJ whole genome shotgun (WGS) entry which is preliminary data.</text>
</comment>
<dbReference type="SUPFAM" id="SSF51556">
    <property type="entry name" value="Metallo-dependent hydrolases"/>
    <property type="match status" value="1"/>
</dbReference>
<dbReference type="EMBL" id="JPOS01000029">
    <property type="protein sequence ID" value="KGE87940.1"/>
    <property type="molecule type" value="Genomic_DNA"/>
</dbReference>
<dbReference type="RefSeq" id="WP_044220801.1">
    <property type="nucleotide sequence ID" value="NZ_JBKAGJ010000012.1"/>
</dbReference>
<reference evidence="3 4" key="1">
    <citation type="journal article" date="2014" name="Int. J. Syst. Evol. Microbiol.">
        <title>Phaeodactylibacter xiamenensis gen. nov., sp. nov., a member of the family Saprospiraceae isolated from the marine alga Phaeodactylum tricornutum.</title>
        <authorList>
            <person name="Chen Z.Jr."/>
            <person name="Lei X."/>
            <person name="Lai Q."/>
            <person name="Li Y."/>
            <person name="Zhang B."/>
            <person name="Zhang J."/>
            <person name="Zhang H."/>
            <person name="Yang L."/>
            <person name="Zheng W."/>
            <person name="Tian Y."/>
            <person name="Yu Z."/>
            <person name="Xu H.Jr."/>
            <person name="Zheng T."/>
        </authorList>
    </citation>
    <scope>NUCLEOTIDE SEQUENCE [LARGE SCALE GENOMIC DNA]</scope>
    <source>
        <strain evidence="3 4">KD52</strain>
    </source>
</reference>
<dbReference type="SUPFAM" id="SSF51338">
    <property type="entry name" value="Composite domain of metallo-dependent hydrolases"/>
    <property type="match status" value="1"/>
</dbReference>
<dbReference type="OrthoDB" id="783596at2"/>
<dbReference type="InterPro" id="IPR013108">
    <property type="entry name" value="Amidohydro_3"/>
</dbReference>
<sequence length="429" mass="47132">MRLFFTLVFACLAFALKAQVPAPAPAQAQPVYVTGATAHVGNGEAIENAVIAFANGKITFVGTAAEAAGQNWAGHQQIEANGQHIYPGFIATATNLGLVDISAVRATRDYDETGTMNPSVRSLIAYNTDSPVTPTVRSQGVLLAQIAPSGGRVSGISSIVQLDAWNWEDAAYAADDGLYINWPSLFSYSWKDRRYSKNDDYTEDVEALRDFFKEAQAYNQRKDREQPNLKLEAMAPVLSGERKVYIRAQEAKEILHAVRFAQNFELNLVIVEGRDAWMVADALKEAEVPVILSSTQSLPARVDADIDQPFKTPTQLQEAGVLYGFGHEGYWQQRNLAFQAGQSVGYGLDYEQAVAGLTGNLAKILGIDDRTGTLEAGKDANLFISRGDALDVRTSEVLHAFIQGRKINLDNQQKVLYRKFRDKYEQGGR</sequence>
<dbReference type="Gene3D" id="3.20.20.140">
    <property type="entry name" value="Metal-dependent hydrolases"/>
    <property type="match status" value="1"/>
</dbReference>
<dbReference type="AlphaFoldDB" id="A0A098S772"/>
<organism evidence="3 4">
    <name type="scientific">Phaeodactylibacter xiamenensis</name>
    <dbReference type="NCBI Taxonomy" id="1524460"/>
    <lineage>
        <taxon>Bacteria</taxon>
        <taxon>Pseudomonadati</taxon>
        <taxon>Bacteroidota</taxon>
        <taxon>Saprospiria</taxon>
        <taxon>Saprospirales</taxon>
        <taxon>Haliscomenobacteraceae</taxon>
        <taxon>Phaeodactylibacter</taxon>
    </lineage>
</organism>